<dbReference type="InterPro" id="IPR001611">
    <property type="entry name" value="Leu-rich_rpt"/>
</dbReference>
<dbReference type="SUPFAM" id="SSF52075">
    <property type="entry name" value="Outer arm dynein light chain 1"/>
    <property type="match status" value="1"/>
</dbReference>
<dbReference type="Gene3D" id="3.80.10.10">
    <property type="entry name" value="Ribonuclease Inhibitor"/>
    <property type="match status" value="7"/>
</dbReference>
<dbReference type="Proteomes" id="UP000676776">
    <property type="component" value="Unassembled WGS sequence"/>
</dbReference>
<dbReference type="InterPro" id="IPR052574">
    <property type="entry name" value="CDIRP"/>
</dbReference>
<gene>
    <name evidence="7" type="ORF">J4050_08295</name>
</gene>
<dbReference type="InterPro" id="IPR025875">
    <property type="entry name" value="Leu-rich_rpt_4"/>
</dbReference>
<dbReference type="PANTHER" id="PTHR47566">
    <property type="match status" value="1"/>
</dbReference>
<dbReference type="SMART" id="SM00369">
    <property type="entry name" value="LRR_TYP"/>
    <property type="match status" value="6"/>
</dbReference>
<keyword evidence="4" id="KW-0175">Coiled coil</keyword>
<feature type="domain" description="Secretion system C-terminal sorting" evidence="6">
    <location>
        <begin position="1809"/>
        <end position="1880"/>
    </location>
</feature>
<evidence type="ECO:0000256" key="5">
    <source>
        <dbReference type="SAM" id="SignalP"/>
    </source>
</evidence>
<dbReference type="SMART" id="SM00365">
    <property type="entry name" value="LRR_SD22"/>
    <property type="match status" value="10"/>
</dbReference>
<evidence type="ECO:0000259" key="6">
    <source>
        <dbReference type="Pfam" id="PF18962"/>
    </source>
</evidence>
<dbReference type="InterPro" id="IPR003591">
    <property type="entry name" value="Leu-rich_rpt_typical-subtyp"/>
</dbReference>
<proteinExistence type="predicted"/>
<evidence type="ECO:0000256" key="1">
    <source>
        <dbReference type="ARBA" id="ARBA00022614"/>
    </source>
</evidence>
<dbReference type="SUPFAM" id="SSF103647">
    <property type="entry name" value="TSP type-3 repeat"/>
    <property type="match status" value="1"/>
</dbReference>
<dbReference type="EMBL" id="JAGEVF010000005">
    <property type="protein sequence ID" value="MBO3116743.1"/>
    <property type="molecule type" value="Genomic_DNA"/>
</dbReference>
<evidence type="ECO:0000256" key="4">
    <source>
        <dbReference type="SAM" id="Coils"/>
    </source>
</evidence>
<keyword evidence="1" id="KW-0433">Leucine-rich repeat</keyword>
<evidence type="ECO:0000256" key="3">
    <source>
        <dbReference type="ARBA" id="ARBA00022737"/>
    </source>
</evidence>
<dbReference type="Pfam" id="PF12799">
    <property type="entry name" value="LRR_4"/>
    <property type="match status" value="1"/>
</dbReference>
<dbReference type="InterPro" id="IPR028974">
    <property type="entry name" value="TSP_type-3_rpt"/>
</dbReference>
<sequence length="1882" mass="205122">MKTKVLISLLTAMSFAILAKAQTTAIPDANFEDYLETHSEDGSIVNVGDAESMGDGITNNGLVLTERINAVVLLDVSNLGIDDLTGIEDFTALEILFCSENNLTVLNISNNTNLISLVCGSNSLTVLDISNNSNLETLDCSNNQIQNLDVINNTALRSISASDNQLAQIDLSNNTELRQLNISDNRIVGELVVVNNANLKGLFCSSNQIDTLDLNANSLINNLDVSNNILTNLDLTSINSIICPDPQTDPETDCQSASQINVSRNNLVSLNVNNGFNDLVSLFDASDNPDLFCIQIDNGFTPEGWVKDDWTYFSDAACVDIFTYVPDDNFEQALIDAGLDDTLDNLVLTENINVITDLDIANSNITSLLGIQDFIQLQNLNCSTNSIENVDLSNNVQLVQLDITNNDLENLDLSSNTQLLELYCGNNFIESLNLTNNIALTILNCSNNILSSLDVSGNTLLADLDASFNQIEQLDVSALTSMVSFLANDNNLFAINMANGNNTIITTFDATNNNSLFCIEVDDAAYANGAAGWQKDAMADYNLNCGTYIPDDNFEQYLIDQNIDSDGTLNNFVSTADIVGIDILNIPNLAIADLTGIEDFTALEDLNVSNNALTSLNLSSNVSLQTLNCSSNNIEQLDLTANAALISLTCNTSNLSRLNIASGNNNNLADFNAQNNPTLFCITVDNAVLGNIPATWQIDGIADYNDDCENNRFTAIPDPFFEQALIDLGHDDVIDGLVLTSAIETLQILEVGNKSIQDLTGIQDFRLLVELDCSSNFLEALDISNMLFLERLNCSSNFLQTNDINGVDGVFNSVGTPSLRELFCADNNLNDLDTSQNLNLEILDCANNNLAQLQIDNNALLRRLNCSNNDLDALDISNNLVLKELNADSNRLTALTTATIPNTSLTELSCANNELSTILVNNYQGLETLNCSSNELTALNVSANPGLTFLSLTNNQITNIDLSANLDLDTALLSQNELSTLDVTSNTVLNHLNCSFNAISALELNTNTVLTRLYASSNQLNEADLSANASLIDLDVSSNQITQFTLSNDLSVLKVLNVSNNQIEGPLDLTTMALSACTFQPGQNEFCPETISINLSNNLFDFVNLQNGINPDIASLNTTGNPNLECIQVDDENSIGAGWLKDEDTSYSVDCNFGETFVPDDNFEQALIDLGLDTAPLNDFVLTSNIQGLTNLDISGNGIADLAGIEDFENLETLNVSNNNLIDVDLSNNIALLNLNISGNQLTELQLENNTQITALNTSGNALSALDLSQNQNLLDLNIADNAFTAFIPADVLSLEVFACENNEITELNFQENQAIISIDCSFNMLEILNIRNGQNAILANLNAQNNPNLLCIESDNGTVPNGSNWLIDSTAQLSTECFFGQTFVPDDNFEQALIDLGYDSGPLDDYVFTGQIEDLVFLDVSGREISDLTGIEAFLNLTTLNIQNNALSTLDLSNNLLLNNLNASENMLTNIDVSILTELTDLDLGSNQISQINLNNNFNLIDVDISNNALTQLNVDALINLEELICASNQLSALDVTQNTSLRLLFCQSNQLIADQLNLQNGNNENLQLFNATNNPSLSCILVDDPVAVINNVDGFYDNWFKDETSSYQTICADADNDGIPNEDDQCPNTPFGAAVDLFGCAIPDLPSDNFTVSVTSETCLNSNNGQITIIGQELYAYTATLISDDFYQEYNFTNDIDIFNLLAGTYSLCITIEEWPDYEICYTIVITQPEPLEVFSNRMASGDEISLALSGSSKYHIELNGETFTTYNPALVLQLQNGINDLKVKTDLDCQGIYEERILVSQDALFYPNPVKDILTIYYPAEDEDIQLYIYSPYGQLLRSKTIKNIGSEVYFDMSPYASGIYVISVQSKSMISTQKIIKE</sequence>
<dbReference type="SUPFAM" id="SSF52058">
    <property type="entry name" value="L domain-like"/>
    <property type="match status" value="6"/>
</dbReference>
<reference evidence="7 8" key="1">
    <citation type="submission" date="2021-03" db="EMBL/GenBank/DDBJ databases">
        <title>Winogradskyella sp. nov., isolated from costal sediment.</title>
        <authorList>
            <person name="Gao C."/>
        </authorList>
    </citation>
    <scope>NUCLEOTIDE SEQUENCE [LARGE SCALE GENOMIC DNA]</scope>
    <source>
        <strain evidence="7 8">DF17</strain>
    </source>
</reference>
<organism evidence="7 8">
    <name type="scientific">Winogradskyella pelagia</name>
    <dbReference type="NCBI Taxonomy" id="2819984"/>
    <lineage>
        <taxon>Bacteria</taxon>
        <taxon>Pseudomonadati</taxon>
        <taxon>Bacteroidota</taxon>
        <taxon>Flavobacteriia</taxon>
        <taxon>Flavobacteriales</taxon>
        <taxon>Flavobacteriaceae</taxon>
        <taxon>Winogradskyella</taxon>
    </lineage>
</organism>
<evidence type="ECO:0000313" key="8">
    <source>
        <dbReference type="Proteomes" id="UP000676776"/>
    </source>
</evidence>
<accession>A0ABS3T1W7</accession>
<keyword evidence="8" id="KW-1185">Reference proteome</keyword>
<dbReference type="InterPro" id="IPR026444">
    <property type="entry name" value="Secre_tail"/>
</dbReference>
<name>A0ABS3T1W7_9FLAO</name>
<keyword evidence="2 5" id="KW-0732">Signal</keyword>
<dbReference type="PANTHER" id="PTHR47566:SF1">
    <property type="entry name" value="PROTEIN NUD1"/>
    <property type="match status" value="1"/>
</dbReference>
<feature type="coiled-coil region" evidence="4">
    <location>
        <begin position="843"/>
        <end position="870"/>
    </location>
</feature>
<protein>
    <submittedName>
        <fullName evidence="7">Leucine-rich repeat domain-containing protein</fullName>
    </submittedName>
</protein>
<feature type="chain" id="PRO_5045284416" evidence="5">
    <location>
        <begin position="22"/>
        <end position="1882"/>
    </location>
</feature>
<feature type="signal peptide" evidence="5">
    <location>
        <begin position="1"/>
        <end position="21"/>
    </location>
</feature>
<dbReference type="InterPro" id="IPR032675">
    <property type="entry name" value="LRR_dom_sf"/>
</dbReference>
<dbReference type="RefSeq" id="WP_208154106.1">
    <property type="nucleotide sequence ID" value="NZ_JAGEVF010000005.1"/>
</dbReference>
<dbReference type="Pfam" id="PF18962">
    <property type="entry name" value="Por_Secre_tail"/>
    <property type="match status" value="1"/>
</dbReference>
<evidence type="ECO:0000313" key="7">
    <source>
        <dbReference type="EMBL" id="MBO3116743.1"/>
    </source>
</evidence>
<evidence type="ECO:0000256" key="2">
    <source>
        <dbReference type="ARBA" id="ARBA00022729"/>
    </source>
</evidence>
<comment type="caution">
    <text evidence="7">The sequence shown here is derived from an EMBL/GenBank/DDBJ whole genome shotgun (WGS) entry which is preliminary data.</text>
</comment>
<keyword evidence="3" id="KW-0677">Repeat</keyword>
<dbReference type="NCBIfam" id="TIGR04183">
    <property type="entry name" value="Por_Secre_tail"/>
    <property type="match status" value="1"/>
</dbReference>
<dbReference type="PROSITE" id="PS51450">
    <property type="entry name" value="LRR"/>
    <property type="match status" value="4"/>
</dbReference>